<dbReference type="PROSITE" id="PS50109">
    <property type="entry name" value="HIS_KIN"/>
    <property type="match status" value="1"/>
</dbReference>
<keyword evidence="12" id="KW-1185">Reference proteome</keyword>
<dbReference type="InterPro" id="IPR050351">
    <property type="entry name" value="BphY/WalK/GraS-like"/>
</dbReference>
<dbReference type="SMART" id="SM00388">
    <property type="entry name" value="HisKA"/>
    <property type="match status" value="1"/>
</dbReference>
<dbReference type="InterPro" id="IPR003661">
    <property type="entry name" value="HisK_dim/P_dom"/>
</dbReference>
<proteinExistence type="predicted"/>
<keyword evidence="9" id="KW-1133">Transmembrane helix</keyword>
<comment type="catalytic activity">
    <reaction evidence="1">
        <text>ATP + protein L-histidine = ADP + protein N-phospho-L-histidine.</text>
        <dbReference type="EC" id="2.7.13.3"/>
    </reaction>
</comment>
<gene>
    <name evidence="11" type="ORF">LKD28_09260</name>
</gene>
<evidence type="ECO:0000256" key="3">
    <source>
        <dbReference type="ARBA" id="ARBA00012438"/>
    </source>
</evidence>
<evidence type="ECO:0000259" key="10">
    <source>
        <dbReference type="PROSITE" id="PS50109"/>
    </source>
</evidence>
<dbReference type="RefSeq" id="WP_021985678.1">
    <property type="nucleotide sequence ID" value="NZ_JAJEQT010000006.1"/>
</dbReference>
<keyword evidence="9" id="KW-0812">Transmembrane</keyword>
<comment type="caution">
    <text evidence="11">The sequence shown here is derived from an EMBL/GenBank/DDBJ whole genome shotgun (WGS) entry which is preliminary data.</text>
</comment>
<keyword evidence="9" id="KW-0472">Membrane</keyword>
<accession>A0ABS8FPT1</accession>
<evidence type="ECO:0000256" key="7">
    <source>
        <dbReference type="ARBA" id="ARBA00023012"/>
    </source>
</evidence>
<feature type="domain" description="Histidine kinase" evidence="10">
    <location>
        <begin position="277"/>
        <end position="494"/>
    </location>
</feature>
<evidence type="ECO:0000313" key="11">
    <source>
        <dbReference type="EMBL" id="MCC2219222.1"/>
    </source>
</evidence>
<dbReference type="Gene3D" id="1.10.287.130">
    <property type="match status" value="1"/>
</dbReference>
<dbReference type="CDD" id="cd00082">
    <property type="entry name" value="HisKA"/>
    <property type="match status" value="1"/>
</dbReference>
<sequence>MKDEIKEEKKDEKLERKKLKRRERAEKRQHKHMGISLRWFVTFLIIVLCAGIMLVYSLMSSRLYVQRYQEQLEKNVMAQAEYLKNNLLENHMTLDDPQDLNLRIEGVATTFYGRVLVINREYRVIKDTYGNHENAQIVNPDIMAVMRGQASEKISKKDGYLEYITAVKQEQDVQGVLVIQASTDSLKVIERRVERRNWLSFALIMAICIGAAWAIGNASSRGIKRINQQMEIAGEGQLETQIPVRGFKEFKQLTERYNATISKLMVIDSTRQEFVSNVSHELKTPITSMKVLADSLIQNESADLAMYKEFMTDIVDEIDRESKIITDLLTLVKMDKKSAAMNIEEIKINDLLEVILKRVTPIAKSRGIQITYESYRDVTAWVDEVKLSLALTNIIENAVKYNVDNGWVKVTLNADHRNFYVKVADSGVGIPDDCKEHVFERFYRVDKARSRDTGGTGLGLAITKSVIQMHKGSIKLYSESGEGTTFTIRIPMKSDASVDTARKEGDAE</sequence>
<dbReference type="Gene3D" id="6.10.340.10">
    <property type="match status" value="1"/>
</dbReference>
<dbReference type="GO" id="GO:0016301">
    <property type="term" value="F:kinase activity"/>
    <property type="evidence" value="ECO:0007669"/>
    <property type="project" value="UniProtKB-KW"/>
</dbReference>
<dbReference type="Pfam" id="PF02518">
    <property type="entry name" value="HATPase_c"/>
    <property type="match status" value="1"/>
</dbReference>
<evidence type="ECO:0000256" key="4">
    <source>
        <dbReference type="ARBA" id="ARBA00022553"/>
    </source>
</evidence>
<dbReference type="EMBL" id="JAJEQT010000006">
    <property type="protein sequence ID" value="MCC2219222.1"/>
    <property type="molecule type" value="Genomic_DNA"/>
</dbReference>
<keyword evidence="4" id="KW-0597">Phosphoprotein</keyword>
<keyword evidence="8" id="KW-0175">Coiled coil</keyword>
<dbReference type="Gene3D" id="3.30.565.10">
    <property type="entry name" value="Histidine kinase-like ATPase, C-terminal domain"/>
    <property type="match status" value="1"/>
</dbReference>
<dbReference type="Proteomes" id="UP001198495">
    <property type="component" value="Unassembled WGS sequence"/>
</dbReference>
<dbReference type="SUPFAM" id="SSF47384">
    <property type="entry name" value="Homodimeric domain of signal transducing histidine kinase"/>
    <property type="match status" value="1"/>
</dbReference>
<dbReference type="SUPFAM" id="SSF55874">
    <property type="entry name" value="ATPase domain of HSP90 chaperone/DNA topoisomerase II/histidine kinase"/>
    <property type="match status" value="1"/>
</dbReference>
<dbReference type="EC" id="2.7.13.3" evidence="3"/>
<dbReference type="PRINTS" id="PR00344">
    <property type="entry name" value="BCTRLSENSOR"/>
</dbReference>
<evidence type="ECO:0000256" key="8">
    <source>
        <dbReference type="SAM" id="Coils"/>
    </source>
</evidence>
<keyword evidence="5" id="KW-0808">Transferase</keyword>
<dbReference type="InterPro" id="IPR004358">
    <property type="entry name" value="Sig_transdc_His_kin-like_C"/>
</dbReference>
<evidence type="ECO:0000256" key="2">
    <source>
        <dbReference type="ARBA" id="ARBA00004370"/>
    </source>
</evidence>
<feature type="transmembrane region" description="Helical" evidence="9">
    <location>
        <begin position="197"/>
        <end position="216"/>
    </location>
</feature>
<evidence type="ECO:0000256" key="9">
    <source>
        <dbReference type="SAM" id="Phobius"/>
    </source>
</evidence>
<dbReference type="InterPro" id="IPR036097">
    <property type="entry name" value="HisK_dim/P_sf"/>
</dbReference>
<dbReference type="InterPro" id="IPR005467">
    <property type="entry name" value="His_kinase_dom"/>
</dbReference>
<feature type="coiled-coil region" evidence="8">
    <location>
        <begin position="2"/>
        <end position="29"/>
    </location>
</feature>
<keyword evidence="7" id="KW-0902">Two-component regulatory system</keyword>
<organism evidence="11 12">
    <name type="scientific">Coprococcus hominis</name>
    <name type="common">ex Arizal et al. 2022</name>
    <dbReference type="NCBI Taxonomy" id="2881262"/>
    <lineage>
        <taxon>Bacteria</taxon>
        <taxon>Bacillati</taxon>
        <taxon>Bacillota</taxon>
        <taxon>Clostridia</taxon>
        <taxon>Lachnospirales</taxon>
        <taxon>Lachnospiraceae</taxon>
        <taxon>Coprococcus</taxon>
    </lineage>
</organism>
<keyword evidence="6 11" id="KW-0418">Kinase</keyword>
<dbReference type="PANTHER" id="PTHR45453">
    <property type="entry name" value="PHOSPHATE REGULON SENSOR PROTEIN PHOR"/>
    <property type="match status" value="1"/>
</dbReference>
<evidence type="ECO:0000256" key="6">
    <source>
        <dbReference type="ARBA" id="ARBA00022777"/>
    </source>
</evidence>
<dbReference type="Pfam" id="PF00512">
    <property type="entry name" value="HisKA"/>
    <property type="match status" value="1"/>
</dbReference>
<dbReference type="InterPro" id="IPR036890">
    <property type="entry name" value="HATPase_C_sf"/>
</dbReference>
<feature type="transmembrane region" description="Helical" evidence="9">
    <location>
        <begin position="37"/>
        <end position="59"/>
    </location>
</feature>
<dbReference type="SMART" id="SM00387">
    <property type="entry name" value="HATPase_c"/>
    <property type="match status" value="1"/>
</dbReference>
<protein>
    <recommendedName>
        <fullName evidence="3">histidine kinase</fullName>
        <ecNumber evidence="3">2.7.13.3</ecNumber>
    </recommendedName>
</protein>
<comment type="subcellular location">
    <subcellularLocation>
        <location evidence="2">Membrane</location>
    </subcellularLocation>
</comment>
<dbReference type="PANTHER" id="PTHR45453:SF1">
    <property type="entry name" value="PHOSPHATE REGULON SENSOR PROTEIN PHOR"/>
    <property type="match status" value="1"/>
</dbReference>
<name>A0ABS8FPT1_9FIRM</name>
<dbReference type="InterPro" id="IPR003594">
    <property type="entry name" value="HATPase_dom"/>
</dbReference>
<evidence type="ECO:0000313" key="12">
    <source>
        <dbReference type="Proteomes" id="UP001198495"/>
    </source>
</evidence>
<evidence type="ECO:0000256" key="1">
    <source>
        <dbReference type="ARBA" id="ARBA00000085"/>
    </source>
</evidence>
<reference evidence="11 12" key="1">
    <citation type="submission" date="2021-10" db="EMBL/GenBank/DDBJ databases">
        <title>Anaerobic single-cell dispensing facilitates the cultivation of human gut bacteria.</title>
        <authorList>
            <person name="Afrizal A."/>
        </authorList>
    </citation>
    <scope>NUCLEOTIDE SEQUENCE [LARGE SCALE GENOMIC DNA]</scope>
    <source>
        <strain evidence="11 12">CLA-AA-H212</strain>
    </source>
</reference>
<dbReference type="CDD" id="cd00075">
    <property type="entry name" value="HATPase"/>
    <property type="match status" value="1"/>
</dbReference>
<evidence type="ECO:0000256" key="5">
    <source>
        <dbReference type="ARBA" id="ARBA00022679"/>
    </source>
</evidence>